<dbReference type="AlphaFoldDB" id="A0A388M2Q5"/>
<accession>A0A388M2Q5</accession>
<sequence length="208" mass="22641">MESCSANLARYERPLSAQEHQARSTVFRSSGLREQDYGVIFVQHPSQAMAVIGEVYPFSAQTMCLNCLGGEEEPIQDAARRAGAKLISAPRTWLDLRIPGSQLSLNIRKSGGRSSTREGTANRGLFAFPATATSVGATGPNGTAARYSLHWVSEARRNGFLVLLDTSAIIIGRESIALSTHRPDFVLCSVAPPTAYTRYYCLLFRRGA</sequence>
<protein>
    <submittedName>
        <fullName evidence="1">Uncharacterized protein</fullName>
    </submittedName>
</protein>
<gene>
    <name evidence="1" type="ORF">CBR_g48472</name>
</gene>
<proteinExistence type="predicted"/>
<reference evidence="1 2" key="1">
    <citation type="journal article" date="2018" name="Cell">
        <title>The Chara Genome: Secondary Complexity and Implications for Plant Terrestrialization.</title>
        <authorList>
            <person name="Nishiyama T."/>
            <person name="Sakayama H."/>
            <person name="Vries J.D."/>
            <person name="Buschmann H."/>
            <person name="Saint-Marcoux D."/>
            <person name="Ullrich K.K."/>
            <person name="Haas F.B."/>
            <person name="Vanderstraeten L."/>
            <person name="Becker D."/>
            <person name="Lang D."/>
            <person name="Vosolsobe S."/>
            <person name="Rombauts S."/>
            <person name="Wilhelmsson P.K.I."/>
            <person name="Janitza P."/>
            <person name="Kern R."/>
            <person name="Heyl A."/>
            <person name="Rumpler F."/>
            <person name="Villalobos L.I.A.C."/>
            <person name="Clay J.M."/>
            <person name="Skokan R."/>
            <person name="Toyoda A."/>
            <person name="Suzuki Y."/>
            <person name="Kagoshima H."/>
            <person name="Schijlen E."/>
            <person name="Tajeshwar N."/>
            <person name="Catarino B."/>
            <person name="Hetherington A.J."/>
            <person name="Saltykova A."/>
            <person name="Bonnot C."/>
            <person name="Breuninger H."/>
            <person name="Symeonidi A."/>
            <person name="Radhakrishnan G.V."/>
            <person name="Van Nieuwerburgh F."/>
            <person name="Deforce D."/>
            <person name="Chang C."/>
            <person name="Karol K.G."/>
            <person name="Hedrich R."/>
            <person name="Ulvskov P."/>
            <person name="Glockner G."/>
            <person name="Delwiche C.F."/>
            <person name="Petrasek J."/>
            <person name="Van de Peer Y."/>
            <person name="Friml J."/>
            <person name="Beilby M."/>
            <person name="Dolan L."/>
            <person name="Kohara Y."/>
            <person name="Sugano S."/>
            <person name="Fujiyama A."/>
            <person name="Delaux P.-M."/>
            <person name="Quint M."/>
            <person name="TheiBen G."/>
            <person name="Hagemann M."/>
            <person name="Harholt J."/>
            <person name="Dunand C."/>
            <person name="Zachgo S."/>
            <person name="Langdale J."/>
            <person name="Maumus F."/>
            <person name="Straeten D.V.D."/>
            <person name="Gould S.B."/>
            <person name="Rensing S.A."/>
        </authorList>
    </citation>
    <scope>NUCLEOTIDE SEQUENCE [LARGE SCALE GENOMIC DNA]</scope>
    <source>
        <strain evidence="1 2">S276</strain>
    </source>
</reference>
<dbReference type="PANTHER" id="PTHR14237:SF50">
    <property type="entry name" value="OS11G0487100 PROTEIN"/>
    <property type="match status" value="1"/>
</dbReference>
<dbReference type="OMA" id="ISAPRTW"/>
<evidence type="ECO:0000313" key="1">
    <source>
        <dbReference type="EMBL" id="GBG88860.1"/>
    </source>
</evidence>
<comment type="caution">
    <text evidence="1">The sequence shown here is derived from an EMBL/GenBank/DDBJ whole genome shotgun (WGS) entry which is preliminary data.</text>
</comment>
<dbReference type="STRING" id="69332.A0A388M2Q5"/>
<dbReference type="EMBL" id="BFEA01000699">
    <property type="protein sequence ID" value="GBG88860.1"/>
    <property type="molecule type" value="Genomic_DNA"/>
</dbReference>
<dbReference type="PANTHER" id="PTHR14237">
    <property type="entry name" value="MOLYBDOPTERIN COFACTOR SULFURASE MOSC"/>
    <property type="match status" value="1"/>
</dbReference>
<dbReference type="Proteomes" id="UP000265515">
    <property type="component" value="Unassembled WGS sequence"/>
</dbReference>
<keyword evidence="2" id="KW-1185">Reference proteome</keyword>
<organism evidence="1 2">
    <name type="scientific">Chara braunii</name>
    <name type="common">Braun's stonewort</name>
    <dbReference type="NCBI Taxonomy" id="69332"/>
    <lineage>
        <taxon>Eukaryota</taxon>
        <taxon>Viridiplantae</taxon>
        <taxon>Streptophyta</taxon>
        <taxon>Charophyceae</taxon>
        <taxon>Charales</taxon>
        <taxon>Characeae</taxon>
        <taxon>Chara</taxon>
    </lineage>
</organism>
<dbReference type="Gramene" id="GBG88860">
    <property type="protein sequence ID" value="GBG88860"/>
    <property type="gene ID" value="CBR_g48472"/>
</dbReference>
<name>A0A388M2Q5_CHABU</name>
<evidence type="ECO:0000313" key="2">
    <source>
        <dbReference type="Proteomes" id="UP000265515"/>
    </source>
</evidence>
<dbReference type="OrthoDB" id="2018302at2759"/>